<dbReference type="FunFam" id="3.40.50.300:FF:000149">
    <property type="entry name" value="Nuclear valosin-containing protein-like"/>
    <property type="match status" value="1"/>
</dbReference>
<keyword evidence="9" id="KW-0732">Signal</keyword>
<comment type="catalytic activity">
    <reaction evidence="8">
        <text>ATP + H2O = ADP + phosphate + H(+)</text>
        <dbReference type="Rhea" id="RHEA:13065"/>
        <dbReference type="ChEBI" id="CHEBI:15377"/>
        <dbReference type="ChEBI" id="CHEBI:15378"/>
        <dbReference type="ChEBI" id="CHEBI:30616"/>
        <dbReference type="ChEBI" id="CHEBI:43474"/>
        <dbReference type="ChEBI" id="CHEBI:456216"/>
    </reaction>
    <physiologicalReaction direction="left-to-right" evidence="8">
        <dbReference type="Rhea" id="RHEA:13066"/>
    </physiologicalReaction>
</comment>
<evidence type="ECO:0000313" key="11">
    <source>
        <dbReference type="EMBL" id="CAD6504937.1"/>
    </source>
</evidence>
<feature type="chain" id="PRO_5040983713" description="Peroxisomal ATPase PEX1" evidence="9">
    <location>
        <begin position="17"/>
        <end position="1304"/>
    </location>
</feature>
<feature type="domain" description="AAA+ ATPase" evidence="10">
    <location>
        <begin position="958"/>
        <end position="1094"/>
    </location>
</feature>
<dbReference type="GO" id="GO:0005524">
    <property type="term" value="F:ATP binding"/>
    <property type="evidence" value="ECO:0007669"/>
    <property type="project" value="UniProtKB-KW"/>
</dbReference>
<evidence type="ECO:0000256" key="7">
    <source>
        <dbReference type="ARBA" id="ARBA00034532"/>
    </source>
</evidence>
<dbReference type="PANTHER" id="PTHR23077:SF12">
    <property type="entry name" value="PEROXISOMAL ATPASE PEX1"/>
    <property type="match status" value="1"/>
</dbReference>
<sequence>FSICIILLELVRASLAIQFSPVSGNVTKYLIQLISAGGTSKVIIKYSNDYPKSNSPYFPKMSIETRKRNAPTLPAEIATVNLGNCLVNLPASLCSLLANVNTLAQNVIVELSYRPRSQISNAPSDTSTLKSIYVGWTGMQSKRKLASIIDKDGINVTRGSIREKEPDVSIIEIDSIFARTIDILAGQKVTASLHLDPPTAHTVNIEPMSPEDWEIIELHATYLEINLVSQIRALPNPNYIPLNGQKSQSYPLTLKLSPTSSATIIVTSIAPEQPSNSPFAKLDPDAEVIVAPKTKSRLLRSHGENRSVTSRSASDRRKIIREESRSDLYFRGIDRSLCEHRFNNAKDIDLDGLKVWIDRDLLLSKAFKGVTYVLVMVLRPLSIQPLIDTQKSQEEIENLGSAGPIASKVVARLMPWDDPPDSEHVAFSRLLCTSLMFEGIVGGIVRLEPAPQQLLKTAIPILAPLDQSTPKIASGVIKIYPFSAKTSTVTEGLKFGGDSKAEKEELARRILKIFGNQRQGTESLFEGPLTDGLIIGENPKYAQSFEWKGGILRFDHSSDSGKQSCHWFLGSERNFKVEVQPAIVRPASTFTSNTVYGSFIPEVPKLVGIDTMIKQIQANLLHMSSILLTGTQGCGKSSLAQYMCQWLRREALFHTTFFSCRKVIADEARVSTIKETLNRVFMSASWGARLGGKSIVILDDLDKLCPVETELETNENTRSRQISEVICSIVSQYCRRDNKVVLFATAQAKESLHNIIIGRHIIQDILVLKAPSKEARAKVLEMILKTQDPVVEEARSFDRPRNIPCSRPVTAGSSESEYTNAWMDNDSVASCPDSFTPKKDGFYVPSDFDFLDLASDTDGYMPGDLVLLATRARSEAIIRAVAENPKRTIFTTVEIRREDFTSALKGFTPASLRNVSLQTSTTTFDSIGGLYTTRKTLLETLQYPTTYAPIFAQCPLRLRSGLLLYGFPGCGKTLLASAVAGECGLNFISVKGPEILNKYIGASEKSVRDLFQRAEAAKPCVLFFDEFDSIAPKRGHDSTGVTDRVVNQILTQMDGAEGLSGVYVLAATSRPDLIDPALLRPGRLDKSLICDLPSEEERIDILLALSKKLRLSEEVLENLPEIASRTTGYSGADLQAMIYNSHLEAIHDILGNQEDLDTSKESKKSLNRNTDTVASDFLQFRYGREEERLEVEAHARSQATKARIHIEKATIMSKLSEIKFQNRQRRINAVYEIDRRETAPNVEKKHVMIEWQHIVKGLNSTKASISVAERERLAAIYREFLTARDGEVRSGDGGREVGGRVSLM</sequence>
<evidence type="ECO:0000256" key="2">
    <source>
        <dbReference type="ARBA" id="ARBA00022448"/>
    </source>
</evidence>
<dbReference type="InterPro" id="IPR003959">
    <property type="entry name" value="ATPase_AAA_core"/>
</dbReference>
<dbReference type="GO" id="GO:0016887">
    <property type="term" value="F:ATP hydrolysis activity"/>
    <property type="evidence" value="ECO:0007669"/>
    <property type="project" value="InterPro"/>
</dbReference>
<evidence type="ECO:0000259" key="10">
    <source>
        <dbReference type="SMART" id="SM00382"/>
    </source>
</evidence>
<dbReference type="InterPro" id="IPR050168">
    <property type="entry name" value="AAA_ATPase_domain"/>
</dbReference>
<dbReference type="Proteomes" id="UP000683417">
    <property type="component" value="Unassembled WGS sequence"/>
</dbReference>
<protein>
    <recommendedName>
        <fullName evidence="7">Peroxisomal ATPase PEX1</fullName>
    </recommendedName>
    <alternativeName>
        <fullName evidence="6">Peroxin-1</fullName>
    </alternativeName>
</protein>
<dbReference type="InterPro" id="IPR003593">
    <property type="entry name" value="AAA+_ATPase"/>
</dbReference>
<evidence type="ECO:0000256" key="6">
    <source>
        <dbReference type="ARBA" id="ARBA00032509"/>
    </source>
</evidence>
<dbReference type="Pfam" id="PF17862">
    <property type="entry name" value="AAA_lid_3"/>
    <property type="match status" value="1"/>
</dbReference>
<keyword evidence="3" id="KW-0962">Peroxisome biogenesis</keyword>
<evidence type="ECO:0000256" key="3">
    <source>
        <dbReference type="ARBA" id="ARBA00022593"/>
    </source>
</evidence>
<organism evidence="11 12">
    <name type="scientific">Blumeria graminis f. sp. triticale</name>
    <dbReference type="NCBI Taxonomy" id="1689686"/>
    <lineage>
        <taxon>Eukaryota</taxon>
        <taxon>Fungi</taxon>
        <taxon>Dikarya</taxon>
        <taxon>Ascomycota</taxon>
        <taxon>Pezizomycotina</taxon>
        <taxon>Leotiomycetes</taxon>
        <taxon>Erysiphales</taxon>
        <taxon>Erysiphaceae</taxon>
        <taxon>Blumeria</taxon>
    </lineage>
</organism>
<dbReference type="GO" id="GO:0005829">
    <property type="term" value="C:cytosol"/>
    <property type="evidence" value="ECO:0007669"/>
    <property type="project" value="TreeGrafter"/>
</dbReference>
<evidence type="ECO:0000256" key="1">
    <source>
        <dbReference type="ARBA" id="ARBA00006914"/>
    </source>
</evidence>
<dbReference type="InterPro" id="IPR003960">
    <property type="entry name" value="ATPase_AAA_CS"/>
</dbReference>
<dbReference type="EMBL" id="CAJHIT010000009">
    <property type="protein sequence ID" value="CAD6504937.1"/>
    <property type="molecule type" value="Genomic_DNA"/>
</dbReference>
<dbReference type="PROSITE" id="PS00674">
    <property type="entry name" value="AAA"/>
    <property type="match status" value="1"/>
</dbReference>
<dbReference type="Pfam" id="PF09262">
    <property type="entry name" value="PEX-1N"/>
    <property type="match status" value="1"/>
</dbReference>
<dbReference type="GO" id="GO:0005778">
    <property type="term" value="C:peroxisomal membrane"/>
    <property type="evidence" value="ECO:0007669"/>
    <property type="project" value="TreeGrafter"/>
</dbReference>
<evidence type="ECO:0000256" key="4">
    <source>
        <dbReference type="ARBA" id="ARBA00022741"/>
    </source>
</evidence>
<feature type="domain" description="AAA+ ATPase" evidence="10">
    <location>
        <begin position="622"/>
        <end position="772"/>
    </location>
</feature>
<name>A0A9W4GGU3_BLUGR</name>
<evidence type="ECO:0000256" key="8">
    <source>
        <dbReference type="ARBA" id="ARBA00048778"/>
    </source>
</evidence>
<keyword evidence="2" id="KW-0813">Transport</keyword>
<dbReference type="FunFam" id="3.10.330.10:FF:000011">
    <property type="entry name" value="Peroxisome biogenesis protein peroxin 1"/>
    <property type="match status" value="1"/>
</dbReference>
<dbReference type="PANTHER" id="PTHR23077">
    <property type="entry name" value="AAA-FAMILY ATPASE"/>
    <property type="match status" value="1"/>
</dbReference>
<feature type="signal peptide" evidence="9">
    <location>
        <begin position="1"/>
        <end position="16"/>
    </location>
</feature>
<dbReference type="InterPro" id="IPR015342">
    <property type="entry name" value="PEX1-N_C-lobe"/>
</dbReference>
<proteinExistence type="inferred from homology"/>
<keyword evidence="5" id="KW-0067">ATP-binding</keyword>
<gene>
    <name evidence="11" type="ORF">BGTH12_LOCUS6295</name>
</gene>
<dbReference type="SMART" id="SM00382">
    <property type="entry name" value="AAA"/>
    <property type="match status" value="2"/>
</dbReference>
<evidence type="ECO:0000313" key="12">
    <source>
        <dbReference type="Proteomes" id="UP000683417"/>
    </source>
</evidence>
<evidence type="ECO:0000256" key="5">
    <source>
        <dbReference type="ARBA" id="ARBA00022840"/>
    </source>
</evidence>
<dbReference type="Pfam" id="PF00004">
    <property type="entry name" value="AAA"/>
    <property type="match status" value="2"/>
</dbReference>
<evidence type="ECO:0000256" key="9">
    <source>
        <dbReference type="SAM" id="SignalP"/>
    </source>
</evidence>
<dbReference type="CDD" id="cd19526">
    <property type="entry name" value="RecA-like_PEX1_r2"/>
    <property type="match status" value="1"/>
</dbReference>
<reference evidence="11" key="1">
    <citation type="submission" date="2020-10" db="EMBL/GenBank/DDBJ databases">
        <authorList>
            <person name="Muller C M."/>
        </authorList>
    </citation>
    <scope>NUCLEOTIDE SEQUENCE</scope>
    <source>
        <strain evidence="11">THUN-12</strain>
    </source>
</reference>
<accession>A0A9W4GGU3</accession>
<comment type="caution">
    <text evidence="11">The sequence shown here is derived from an EMBL/GenBank/DDBJ whole genome shotgun (WGS) entry which is preliminary data.</text>
</comment>
<dbReference type="GO" id="GO:0016558">
    <property type="term" value="P:protein import into peroxisome matrix"/>
    <property type="evidence" value="ECO:0007669"/>
    <property type="project" value="TreeGrafter"/>
</dbReference>
<comment type="similarity">
    <text evidence="1">Belongs to the AAA ATPase family.</text>
</comment>
<dbReference type="InterPro" id="IPR041569">
    <property type="entry name" value="AAA_lid_3"/>
</dbReference>
<feature type="non-terminal residue" evidence="11">
    <location>
        <position position="1"/>
    </location>
</feature>
<keyword evidence="4" id="KW-0547">Nucleotide-binding</keyword>